<evidence type="ECO:0000256" key="3">
    <source>
        <dbReference type="SAM" id="MobiDB-lite"/>
    </source>
</evidence>
<dbReference type="Proteomes" id="UP001595647">
    <property type="component" value="Unassembled WGS sequence"/>
</dbReference>
<organism evidence="5 6">
    <name type="scientific">Ciceribacter thiooxidans</name>
    <dbReference type="NCBI Taxonomy" id="1969821"/>
    <lineage>
        <taxon>Bacteria</taxon>
        <taxon>Pseudomonadati</taxon>
        <taxon>Pseudomonadota</taxon>
        <taxon>Alphaproteobacteria</taxon>
        <taxon>Hyphomicrobiales</taxon>
        <taxon>Rhizobiaceae</taxon>
        <taxon>Ciceribacter</taxon>
    </lineage>
</organism>
<dbReference type="CDD" id="cd04301">
    <property type="entry name" value="NAT_SF"/>
    <property type="match status" value="1"/>
</dbReference>
<keyword evidence="2 5" id="KW-0012">Acyltransferase</keyword>
<evidence type="ECO:0000313" key="5">
    <source>
        <dbReference type="EMBL" id="MFC3163757.1"/>
    </source>
</evidence>
<dbReference type="SUPFAM" id="SSF55729">
    <property type="entry name" value="Acyl-CoA N-acyltransferases (Nat)"/>
    <property type="match status" value="1"/>
</dbReference>
<reference evidence="6" key="1">
    <citation type="journal article" date="2019" name="Int. J. Syst. Evol. Microbiol.">
        <title>The Global Catalogue of Microorganisms (GCM) 10K type strain sequencing project: providing services to taxonomists for standard genome sequencing and annotation.</title>
        <authorList>
            <consortium name="The Broad Institute Genomics Platform"/>
            <consortium name="The Broad Institute Genome Sequencing Center for Infectious Disease"/>
            <person name="Wu L."/>
            <person name="Ma J."/>
        </authorList>
    </citation>
    <scope>NUCLEOTIDE SEQUENCE [LARGE SCALE GENOMIC DNA]</scope>
    <source>
        <strain evidence="6">KCTC 52231</strain>
    </source>
</reference>
<keyword evidence="6" id="KW-1185">Reference proteome</keyword>
<dbReference type="GO" id="GO:0016746">
    <property type="term" value="F:acyltransferase activity"/>
    <property type="evidence" value="ECO:0007669"/>
    <property type="project" value="UniProtKB-KW"/>
</dbReference>
<dbReference type="PANTHER" id="PTHR10545:SF29">
    <property type="entry name" value="GH14572P-RELATED"/>
    <property type="match status" value="1"/>
</dbReference>
<protein>
    <submittedName>
        <fullName evidence="5">GNAT family N-acetyltransferase</fullName>
        <ecNumber evidence="5">2.3.-.-</ecNumber>
    </submittedName>
</protein>
<dbReference type="Pfam" id="PF00583">
    <property type="entry name" value="Acetyltransf_1"/>
    <property type="match status" value="1"/>
</dbReference>
<feature type="region of interest" description="Disordered" evidence="3">
    <location>
        <begin position="1"/>
        <end position="30"/>
    </location>
</feature>
<dbReference type="PANTHER" id="PTHR10545">
    <property type="entry name" value="DIAMINE N-ACETYLTRANSFERASE"/>
    <property type="match status" value="1"/>
</dbReference>
<dbReference type="InterPro" id="IPR051016">
    <property type="entry name" value="Diverse_Substrate_AcTransf"/>
</dbReference>
<comment type="caution">
    <text evidence="5">The sequence shown here is derived from an EMBL/GenBank/DDBJ whole genome shotgun (WGS) entry which is preliminary data.</text>
</comment>
<dbReference type="InterPro" id="IPR000182">
    <property type="entry name" value="GNAT_dom"/>
</dbReference>
<name>A0ABV7I5S0_9HYPH</name>
<gene>
    <name evidence="5" type="ORF">ACFOHV_10755</name>
</gene>
<dbReference type="RefSeq" id="WP_182304840.1">
    <property type="nucleotide sequence ID" value="NZ_CP059896.1"/>
</dbReference>
<evidence type="ECO:0000259" key="4">
    <source>
        <dbReference type="PROSITE" id="PS51186"/>
    </source>
</evidence>
<accession>A0ABV7I5S0</accession>
<evidence type="ECO:0000256" key="1">
    <source>
        <dbReference type="ARBA" id="ARBA00022679"/>
    </source>
</evidence>
<dbReference type="EMBL" id="JBHRTG010000009">
    <property type="protein sequence ID" value="MFC3163757.1"/>
    <property type="molecule type" value="Genomic_DNA"/>
</dbReference>
<keyword evidence="1 5" id="KW-0808">Transferase</keyword>
<proteinExistence type="predicted"/>
<dbReference type="InterPro" id="IPR016181">
    <property type="entry name" value="Acyl_CoA_acyltransferase"/>
</dbReference>
<evidence type="ECO:0000256" key="2">
    <source>
        <dbReference type="ARBA" id="ARBA00023315"/>
    </source>
</evidence>
<evidence type="ECO:0000313" key="6">
    <source>
        <dbReference type="Proteomes" id="UP001595647"/>
    </source>
</evidence>
<dbReference type="Gene3D" id="3.40.630.30">
    <property type="match status" value="1"/>
</dbReference>
<dbReference type="PROSITE" id="PS51186">
    <property type="entry name" value="GNAT"/>
    <property type="match status" value="1"/>
</dbReference>
<feature type="domain" description="N-acetyltransferase" evidence="4">
    <location>
        <begin position="43"/>
        <end position="190"/>
    </location>
</feature>
<dbReference type="EC" id="2.3.-.-" evidence="5"/>
<sequence length="190" mass="20810">MSTGRRQAALLFSKTASPDGTERKREATMTEDTDITLPRPPVVVIRHARATDLPELNEMIAALAAHHGDASAMTPDKLERDLFGPVPWITALVADGGESLIGYAILVPLYRADEGQRGMDLHHLYVRDGQRGNGIGHHLVKRAREVARSAGCDYLSVSAATGNFAAHRFYEHLDFVPRPVTGMRYLQALA</sequence>